<sequence>MVFISYVSNSKNQRLIVRQYGNKMERLLKYLSPEYHNNPKYQFGEGTYGETHLYENISADQFYDKLENALSPQKNAYKVNLALGYQLYDPVNNESIYFYPNIANTYVYDKPFVNNSRADLRKVITDIRTKDLSDTLNYPKSGIKTQGYYSFQDIL</sequence>
<reference evidence="1" key="1">
    <citation type="submission" date="2023-04" db="EMBL/GenBank/DDBJ databases">
        <title>Phytophthora fragariaefolia NBRC 109709.</title>
        <authorList>
            <person name="Ichikawa N."/>
            <person name="Sato H."/>
            <person name="Tonouchi N."/>
        </authorList>
    </citation>
    <scope>NUCLEOTIDE SEQUENCE</scope>
    <source>
        <strain evidence="1">NBRC 109709</strain>
    </source>
</reference>
<protein>
    <submittedName>
        <fullName evidence="1">Unnamed protein product</fullName>
    </submittedName>
</protein>
<organism evidence="1 2">
    <name type="scientific">Phytophthora fragariaefolia</name>
    <dbReference type="NCBI Taxonomy" id="1490495"/>
    <lineage>
        <taxon>Eukaryota</taxon>
        <taxon>Sar</taxon>
        <taxon>Stramenopiles</taxon>
        <taxon>Oomycota</taxon>
        <taxon>Peronosporomycetes</taxon>
        <taxon>Peronosporales</taxon>
        <taxon>Peronosporaceae</taxon>
        <taxon>Phytophthora</taxon>
    </lineage>
</organism>
<dbReference type="AlphaFoldDB" id="A0A9W7D2N3"/>
<keyword evidence="2" id="KW-1185">Reference proteome</keyword>
<gene>
    <name evidence="1" type="ORF">Pfra01_002356800</name>
</gene>
<comment type="caution">
    <text evidence="1">The sequence shown here is derived from an EMBL/GenBank/DDBJ whole genome shotgun (WGS) entry which is preliminary data.</text>
</comment>
<name>A0A9W7D2N3_9STRA</name>
<evidence type="ECO:0000313" key="1">
    <source>
        <dbReference type="EMBL" id="GMF55833.1"/>
    </source>
</evidence>
<dbReference type="EMBL" id="BSXT01003861">
    <property type="protein sequence ID" value="GMF55833.1"/>
    <property type="molecule type" value="Genomic_DNA"/>
</dbReference>
<accession>A0A9W7D2N3</accession>
<evidence type="ECO:0000313" key="2">
    <source>
        <dbReference type="Proteomes" id="UP001165121"/>
    </source>
</evidence>
<proteinExistence type="predicted"/>
<dbReference type="Proteomes" id="UP001165121">
    <property type="component" value="Unassembled WGS sequence"/>
</dbReference>